<dbReference type="PANTHER" id="PTHR14969:SF13">
    <property type="entry name" value="AT30094P"/>
    <property type="match status" value="1"/>
</dbReference>
<dbReference type="SMART" id="SM00014">
    <property type="entry name" value="acidPPc"/>
    <property type="match status" value="1"/>
</dbReference>
<organism evidence="3 4">
    <name type="scientific">Halarchaeum salinum</name>
    <dbReference type="NCBI Taxonomy" id="489912"/>
    <lineage>
        <taxon>Archaea</taxon>
        <taxon>Methanobacteriati</taxon>
        <taxon>Methanobacteriota</taxon>
        <taxon>Stenosarchaea group</taxon>
        <taxon>Halobacteria</taxon>
        <taxon>Halobacteriales</taxon>
        <taxon>Halobacteriaceae</taxon>
    </lineage>
</organism>
<feature type="transmembrane region" description="Helical" evidence="1">
    <location>
        <begin position="220"/>
        <end position="240"/>
    </location>
</feature>
<feature type="transmembrane region" description="Helical" evidence="1">
    <location>
        <begin position="97"/>
        <end position="115"/>
    </location>
</feature>
<keyword evidence="4" id="KW-1185">Reference proteome</keyword>
<feature type="transmembrane region" description="Helical" evidence="1">
    <location>
        <begin position="195"/>
        <end position="213"/>
    </location>
</feature>
<dbReference type="Pfam" id="PF01569">
    <property type="entry name" value="PAP2"/>
    <property type="match status" value="1"/>
</dbReference>
<dbReference type="EMBL" id="BAAABL010000041">
    <property type="protein sequence ID" value="GAA0298055.1"/>
    <property type="molecule type" value="Genomic_DNA"/>
</dbReference>
<evidence type="ECO:0000313" key="3">
    <source>
        <dbReference type="EMBL" id="GAA0298055.1"/>
    </source>
</evidence>
<keyword evidence="1" id="KW-0472">Membrane</keyword>
<gene>
    <name evidence="3" type="ORF">GCM10009066_10370</name>
</gene>
<dbReference type="Gene3D" id="1.20.144.10">
    <property type="entry name" value="Phosphatidic acid phosphatase type 2/haloperoxidase"/>
    <property type="match status" value="1"/>
</dbReference>
<feature type="domain" description="Phosphatidic acid phosphatase type 2/haloperoxidase" evidence="2">
    <location>
        <begin position="57"/>
        <end position="164"/>
    </location>
</feature>
<protein>
    <submittedName>
        <fullName evidence="3">Phosphatase PAP2 family protein</fullName>
    </submittedName>
</protein>
<feature type="transmembrane region" description="Helical" evidence="1">
    <location>
        <begin position="56"/>
        <end position="77"/>
    </location>
</feature>
<proteinExistence type="predicted"/>
<dbReference type="AlphaFoldDB" id="A0AAV3S709"/>
<feature type="transmembrane region" description="Helical" evidence="1">
    <location>
        <begin position="147"/>
        <end position="166"/>
    </location>
</feature>
<dbReference type="Proteomes" id="UP001500837">
    <property type="component" value="Unassembled WGS sequence"/>
</dbReference>
<feature type="transmembrane region" description="Helical" evidence="1">
    <location>
        <begin position="173"/>
        <end position="189"/>
    </location>
</feature>
<feature type="transmembrane region" description="Helical" evidence="1">
    <location>
        <begin position="246"/>
        <end position="266"/>
    </location>
</feature>
<keyword evidence="1" id="KW-0812">Transmembrane</keyword>
<sequence>MRGVGFTRALTAAVPDGFVSLFSVLTQLGDAWFVVAAVATLHWFGPRYDLLSERDAARYVALGFAIFGTVVGAKALFALGRPPASVALVAADGYGFPSGHATSAAALYGGAAALLQRPRRRVRWWLAAAAIVLVCATRLLLGVHYLVDVVAGVAIGGCLVAGVLALTRRRLEPGYAFTAGLGVLAPILAGPTVDALAACGLGVGALLGSFVVARHPRRALSVAPTISGYAVCGGLGLAALLAPLPWYGVVITSGIAGGGVVALPVTRSVRRRIGSR</sequence>
<dbReference type="SUPFAM" id="SSF48317">
    <property type="entry name" value="Acid phosphatase/Vanadium-dependent haloperoxidase"/>
    <property type="match status" value="1"/>
</dbReference>
<feature type="transmembrane region" description="Helical" evidence="1">
    <location>
        <begin position="122"/>
        <end position="141"/>
    </location>
</feature>
<accession>A0AAV3S709</accession>
<feature type="transmembrane region" description="Helical" evidence="1">
    <location>
        <begin position="20"/>
        <end position="44"/>
    </location>
</feature>
<dbReference type="PANTHER" id="PTHR14969">
    <property type="entry name" value="SPHINGOSINE-1-PHOSPHATE PHOSPHOHYDROLASE"/>
    <property type="match status" value="1"/>
</dbReference>
<dbReference type="InterPro" id="IPR036938">
    <property type="entry name" value="PAP2/HPO_sf"/>
</dbReference>
<dbReference type="InterPro" id="IPR000326">
    <property type="entry name" value="PAP2/HPO"/>
</dbReference>
<reference evidence="3 4" key="1">
    <citation type="journal article" date="2019" name="Int. J. Syst. Evol. Microbiol.">
        <title>The Global Catalogue of Microorganisms (GCM) 10K type strain sequencing project: providing services to taxonomists for standard genome sequencing and annotation.</title>
        <authorList>
            <consortium name="The Broad Institute Genomics Platform"/>
            <consortium name="The Broad Institute Genome Sequencing Center for Infectious Disease"/>
            <person name="Wu L."/>
            <person name="Ma J."/>
        </authorList>
    </citation>
    <scope>NUCLEOTIDE SEQUENCE [LARGE SCALE GENOMIC DNA]</scope>
    <source>
        <strain evidence="3 4">JCM 16330</strain>
    </source>
</reference>
<evidence type="ECO:0000256" key="1">
    <source>
        <dbReference type="SAM" id="Phobius"/>
    </source>
</evidence>
<evidence type="ECO:0000313" key="4">
    <source>
        <dbReference type="Proteomes" id="UP001500837"/>
    </source>
</evidence>
<evidence type="ECO:0000259" key="2">
    <source>
        <dbReference type="SMART" id="SM00014"/>
    </source>
</evidence>
<keyword evidence="1" id="KW-1133">Transmembrane helix</keyword>
<comment type="caution">
    <text evidence="3">The sequence shown here is derived from an EMBL/GenBank/DDBJ whole genome shotgun (WGS) entry which is preliminary data.</text>
</comment>
<name>A0AAV3S709_9EURY</name>